<organism evidence="1 2">
    <name type="scientific">Seminavis robusta</name>
    <dbReference type="NCBI Taxonomy" id="568900"/>
    <lineage>
        <taxon>Eukaryota</taxon>
        <taxon>Sar</taxon>
        <taxon>Stramenopiles</taxon>
        <taxon>Ochrophyta</taxon>
        <taxon>Bacillariophyta</taxon>
        <taxon>Bacillariophyceae</taxon>
        <taxon>Bacillariophycidae</taxon>
        <taxon>Naviculales</taxon>
        <taxon>Naviculaceae</taxon>
        <taxon>Seminavis</taxon>
    </lineage>
</organism>
<dbReference type="EMBL" id="CAICTM010000217">
    <property type="protein sequence ID" value="CAB9505085.1"/>
    <property type="molecule type" value="Genomic_DNA"/>
</dbReference>
<evidence type="ECO:0000313" key="2">
    <source>
        <dbReference type="Proteomes" id="UP001153069"/>
    </source>
</evidence>
<keyword evidence="2" id="KW-1185">Reference proteome</keyword>
<dbReference type="Gene3D" id="1.25.40.20">
    <property type="entry name" value="Ankyrin repeat-containing domain"/>
    <property type="match status" value="1"/>
</dbReference>
<name>A0A9N8DQY1_9STRA</name>
<dbReference type="InterPro" id="IPR052050">
    <property type="entry name" value="SecEffector_AnkRepeat"/>
</dbReference>
<dbReference type="Proteomes" id="UP001153069">
    <property type="component" value="Unassembled WGS sequence"/>
</dbReference>
<dbReference type="SUPFAM" id="SSF48403">
    <property type="entry name" value="Ankyrin repeat"/>
    <property type="match status" value="1"/>
</dbReference>
<proteinExistence type="predicted"/>
<dbReference type="OrthoDB" id="10689995at2759"/>
<dbReference type="InterPro" id="IPR036770">
    <property type="entry name" value="Ankyrin_rpt-contain_sf"/>
</dbReference>
<gene>
    <name evidence="1" type="ORF">SEMRO_218_G090100.1</name>
</gene>
<dbReference type="PANTHER" id="PTHR46586">
    <property type="entry name" value="ANKYRIN REPEAT-CONTAINING PROTEIN"/>
    <property type="match status" value="1"/>
</dbReference>
<dbReference type="AlphaFoldDB" id="A0A9N8DQY1"/>
<evidence type="ECO:0000313" key="1">
    <source>
        <dbReference type="EMBL" id="CAB9505085.1"/>
    </source>
</evidence>
<protein>
    <submittedName>
        <fullName evidence="1">Ankyrin repeat protein</fullName>
    </submittedName>
</protein>
<sequence length="640" mass="69719">MMRQEDSAPIGILLGQQHMWVDNIFPFLGKGHYALVGAVNKQFNQHYKEFCKKAGSDPCTFYRMAFRTVSCAEYWYSDSSRHKTLGKDWVCAEIARHGRLRVLEWAHNKGYEWNGDTAEAAAESGQLEVLQWLHEQGCTVNEWTCTAAAGGGHLRVLKWAREQNCSWNIYAAADAARYGHFETLKWAIENGCYWDTNTCSGAAEAGHFGILKWAREKGCPWDKRTCTSAANSGHLEIVKWAQQNGCHWDADTCSAAAGGGHLSILKWAHENGCPWDASVCASAAAGGHLGTLKWLHEHRCPWNEGTCSAAAGGGHLAVLTWAHENGCPWNSMTCTLAARNGRLGIIQWARDKGCPWDARTCLEAAYGRLEVLKWAHQNGCPWDARTCQAAAGGGFLEVLRWASMNGCPWDGLTCSAAAAGGHLDVLKWARGMHVLIKDGETATQADTGGYQDKLLQFHLLRGFQQQVPLRIETPAMLELTGDLVVCASVWETRTVPVRPRFGERYSMHMEPPMSNSKVSGGVVKISIVTVAGRAAATAEGNQRAVLGSIRQTDNGFGGALSKDSIFPGFHVSALDKSKDAASMPLGDGNAMAVKEGVAVVYCRGHVCIGCSVTYLVNVIITIVTKPIPGYATFQTNGRSQ</sequence>
<accession>A0A9N8DQY1</accession>
<reference evidence="1" key="1">
    <citation type="submission" date="2020-06" db="EMBL/GenBank/DDBJ databases">
        <authorList>
            <consortium name="Plant Systems Biology data submission"/>
        </authorList>
    </citation>
    <scope>NUCLEOTIDE SEQUENCE</scope>
    <source>
        <strain evidence="1">D6</strain>
    </source>
</reference>
<dbReference type="PANTHER" id="PTHR46586:SF3">
    <property type="entry name" value="ANKYRIN REPEAT-CONTAINING PROTEIN"/>
    <property type="match status" value="1"/>
</dbReference>
<dbReference type="Gene3D" id="1.20.120.660">
    <property type="entry name" value="IL-4 antagonist (De novo design) like domain"/>
    <property type="match status" value="1"/>
</dbReference>
<comment type="caution">
    <text evidence="1">The sequence shown here is derived from an EMBL/GenBank/DDBJ whole genome shotgun (WGS) entry which is preliminary data.</text>
</comment>